<organism evidence="2 3">
    <name type="scientific">Cephalotrichum gorgonifer</name>
    <dbReference type="NCBI Taxonomy" id="2041049"/>
    <lineage>
        <taxon>Eukaryota</taxon>
        <taxon>Fungi</taxon>
        <taxon>Dikarya</taxon>
        <taxon>Ascomycota</taxon>
        <taxon>Pezizomycotina</taxon>
        <taxon>Sordariomycetes</taxon>
        <taxon>Hypocreomycetidae</taxon>
        <taxon>Microascales</taxon>
        <taxon>Microascaceae</taxon>
        <taxon>Cephalotrichum</taxon>
    </lineage>
</organism>
<feature type="chain" id="PRO_5042077226" description="Cupin" evidence="1">
    <location>
        <begin position="20"/>
        <end position="105"/>
    </location>
</feature>
<dbReference type="AlphaFoldDB" id="A0AAE8MXJ0"/>
<keyword evidence="3" id="KW-1185">Reference proteome</keyword>
<gene>
    <name evidence="2" type="ORF">DNG_04686</name>
</gene>
<dbReference type="Gene3D" id="2.60.120.10">
    <property type="entry name" value="Jelly Rolls"/>
    <property type="match status" value="1"/>
</dbReference>
<dbReference type="InterPro" id="IPR014710">
    <property type="entry name" value="RmlC-like_jellyroll"/>
</dbReference>
<dbReference type="InterPro" id="IPR011051">
    <property type="entry name" value="RmlC_Cupin_sf"/>
</dbReference>
<keyword evidence="1" id="KW-0732">Signal</keyword>
<dbReference type="Proteomes" id="UP001187682">
    <property type="component" value="Unassembled WGS sequence"/>
</dbReference>
<comment type="caution">
    <text evidence="2">The sequence shown here is derived from an EMBL/GenBank/DDBJ whole genome shotgun (WGS) entry which is preliminary data.</text>
</comment>
<dbReference type="EMBL" id="ONZQ02000005">
    <property type="protein sequence ID" value="SPO02013.1"/>
    <property type="molecule type" value="Genomic_DNA"/>
</dbReference>
<dbReference type="PANTHER" id="PTHR43698:SF1">
    <property type="entry name" value="BLL4564 PROTEIN"/>
    <property type="match status" value="1"/>
</dbReference>
<proteinExistence type="predicted"/>
<reference evidence="2" key="1">
    <citation type="submission" date="2018-03" db="EMBL/GenBank/DDBJ databases">
        <authorList>
            <person name="Guldener U."/>
        </authorList>
    </citation>
    <scope>NUCLEOTIDE SEQUENCE</scope>
</reference>
<dbReference type="PANTHER" id="PTHR43698">
    <property type="entry name" value="RIBD C-TERMINAL DOMAIN CONTAINING PROTEIN"/>
    <property type="match status" value="1"/>
</dbReference>
<evidence type="ECO:0008006" key="4">
    <source>
        <dbReference type="Google" id="ProtNLM"/>
    </source>
</evidence>
<protein>
    <recommendedName>
        <fullName evidence="4">Cupin</fullName>
    </recommendedName>
</protein>
<evidence type="ECO:0000256" key="1">
    <source>
        <dbReference type="SAM" id="SignalP"/>
    </source>
</evidence>
<dbReference type="SUPFAM" id="SSF51182">
    <property type="entry name" value="RmlC-like cupins"/>
    <property type="match status" value="1"/>
</dbReference>
<sequence>MLTIYFLGLCGTLLLSARAQSTGGSVIIADSRIGEISTSAGGDTFTGSSWIDDVCRDDDGTITTVAFEPGARTFWHHHEGGQVLRVLAGTGWIATRWARDSDPYR</sequence>
<evidence type="ECO:0000313" key="3">
    <source>
        <dbReference type="Proteomes" id="UP001187682"/>
    </source>
</evidence>
<name>A0AAE8MXJ0_9PEZI</name>
<feature type="signal peptide" evidence="1">
    <location>
        <begin position="1"/>
        <end position="19"/>
    </location>
</feature>
<accession>A0AAE8MXJ0</accession>
<evidence type="ECO:0000313" key="2">
    <source>
        <dbReference type="EMBL" id="SPO02013.1"/>
    </source>
</evidence>